<keyword evidence="4" id="KW-0967">Endosome</keyword>
<feature type="domain" description="SB" evidence="9">
    <location>
        <begin position="272"/>
        <end position="334"/>
    </location>
</feature>
<name>A0A1D1YCC6_9ARAE</name>
<evidence type="ECO:0000256" key="8">
    <source>
        <dbReference type="SAM" id="Coils"/>
    </source>
</evidence>
<reference evidence="11" key="1">
    <citation type="submission" date="2015-07" db="EMBL/GenBank/DDBJ databases">
        <title>Transcriptome Assembly of Anthurium amnicola.</title>
        <authorList>
            <person name="Suzuki J."/>
        </authorList>
    </citation>
    <scope>NUCLEOTIDE SEQUENCE</scope>
</reference>
<dbReference type="GO" id="GO:0008333">
    <property type="term" value="P:endosome to lysosome transport"/>
    <property type="evidence" value="ECO:0007669"/>
    <property type="project" value="TreeGrafter"/>
</dbReference>
<evidence type="ECO:0000313" key="11">
    <source>
        <dbReference type="EMBL" id="JAT52282.1"/>
    </source>
</evidence>
<dbReference type="PROSITE" id="PS51312">
    <property type="entry name" value="SB"/>
    <property type="match status" value="1"/>
</dbReference>
<dbReference type="PANTHER" id="PTHR23306">
    <property type="entry name" value="TUMOR SUSCEPTIBILITY GENE 101 PROTEIN-RELATED"/>
    <property type="match status" value="1"/>
</dbReference>
<dbReference type="EMBL" id="GDJX01015654">
    <property type="protein sequence ID" value="JAT52282.1"/>
    <property type="molecule type" value="Transcribed_RNA"/>
</dbReference>
<keyword evidence="6 8" id="KW-0175">Coiled coil</keyword>
<keyword evidence="5 7" id="KW-0653">Protein transport</keyword>
<evidence type="ECO:0000256" key="4">
    <source>
        <dbReference type="ARBA" id="ARBA00022753"/>
    </source>
</evidence>
<dbReference type="InterPro" id="IPR037202">
    <property type="entry name" value="ESCRT_assembly_dom"/>
</dbReference>
<dbReference type="InterPro" id="IPR008883">
    <property type="entry name" value="UEV_N"/>
</dbReference>
<evidence type="ECO:0000256" key="5">
    <source>
        <dbReference type="ARBA" id="ARBA00022927"/>
    </source>
</evidence>
<keyword evidence="3 7" id="KW-0813">Transport</keyword>
<dbReference type="InterPro" id="IPR017916">
    <property type="entry name" value="SB_dom"/>
</dbReference>
<evidence type="ECO:0000259" key="10">
    <source>
        <dbReference type="PROSITE" id="PS51322"/>
    </source>
</evidence>
<dbReference type="GO" id="GO:0015031">
    <property type="term" value="P:protein transport"/>
    <property type="evidence" value="ECO:0007669"/>
    <property type="project" value="UniProtKB-UniRule"/>
</dbReference>
<dbReference type="SUPFAM" id="SSF140111">
    <property type="entry name" value="Endosomal sorting complex assembly domain"/>
    <property type="match status" value="1"/>
</dbReference>
<evidence type="ECO:0000256" key="6">
    <source>
        <dbReference type="ARBA" id="ARBA00023054"/>
    </source>
</evidence>
<evidence type="ECO:0000256" key="3">
    <source>
        <dbReference type="ARBA" id="ARBA00022448"/>
    </source>
</evidence>
<evidence type="ECO:0000259" key="9">
    <source>
        <dbReference type="PROSITE" id="PS51312"/>
    </source>
</evidence>
<organism evidence="11">
    <name type="scientific">Anthurium amnicola</name>
    <dbReference type="NCBI Taxonomy" id="1678845"/>
    <lineage>
        <taxon>Eukaryota</taxon>
        <taxon>Viridiplantae</taxon>
        <taxon>Streptophyta</taxon>
        <taxon>Embryophyta</taxon>
        <taxon>Tracheophyta</taxon>
        <taxon>Spermatophyta</taxon>
        <taxon>Magnoliopsida</taxon>
        <taxon>Liliopsida</taxon>
        <taxon>Araceae</taxon>
        <taxon>Pothoideae</taxon>
        <taxon>Potheae</taxon>
        <taxon>Anthurium</taxon>
    </lineage>
</organism>
<evidence type="ECO:0000256" key="7">
    <source>
        <dbReference type="PROSITE-ProRule" id="PRU00644"/>
    </source>
</evidence>
<dbReference type="InterPro" id="IPR052070">
    <property type="entry name" value="ESCRT-I_UEV_domain"/>
</dbReference>
<dbReference type="Gene3D" id="6.10.140.820">
    <property type="match status" value="1"/>
</dbReference>
<dbReference type="Pfam" id="PF05743">
    <property type="entry name" value="UEV"/>
    <property type="match status" value="1"/>
</dbReference>
<feature type="domain" description="UEV" evidence="10">
    <location>
        <begin position="20"/>
        <end position="163"/>
    </location>
</feature>
<evidence type="ECO:0000256" key="2">
    <source>
        <dbReference type="ARBA" id="ARBA00009594"/>
    </source>
</evidence>
<dbReference type="PANTHER" id="PTHR23306:SF21">
    <property type="entry name" value="UBIQUITIN-CONJUGATING ENZYME_RWD-LIKE PROTEIN"/>
    <property type="match status" value="1"/>
</dbReference>
<accession>A0A1D1YCC6</accession>
<comment type="subcellular location">
    <subcellularLocation>
        <location evidence="1">Endosome</location>
    </subcellularLocation>
</comment>
<dbReference type="InterPro" id="IPR016135">
    <property type="entry name" value="UBQ-conjugating_enzyme/RWD"/>
</dbReference>
<evidence type="ECO:0000256" key="1">
    <source>
        <dbReference type="ARBA" id="ARBA00004177"/>
    </source>
</evidence>
<protein>
    <submittedName>
        <fullName evidence="11">Protein ELC-like</fullName>
    </submittedName>
</protein>
<comment type="similarity">
    <text evidence="2">Belongs to the ubiquitin-conjugating enzyme family. UEV subfamily.</text>
</comment>
<dbReference type="SUPFAM" id="SSF54495">
    <property type="entry name" value="UBC-like"/>
    <property type="match status" value="1"/>
</dbReference>
<dbReference type="Pfam" id="PF09454">
    <property type="entry name" value="Vps23_core"/>
    <property type="match status" value="1"/>
</dbReference>
<gene>
    <name evidence="11" type="primary">ELCL</name>
    <name evidence="11" type="ORF">g.23698</name>
</gene>
<sequence>MARPPSSTCSSSARFIEAALQTTGPLALSYVHPRLKWVIRDHLLSLLEEFPSLRPSSGHFTHDDGTAVHLLNATGSLPVPLAPTGVVDLTIWLHQCYPFAPPIVYLSTFSAPAGSHPFVDPSSGGAAATPYLQTWQYPNSNLCGLARNLVHVFTLCPPFPTRTHHFPPPPSPGASRREAMDRLYARLSLDVAAFRAQAEEDVRSLMVIQGRLGERARAVERALGELRREKQSLRRVVAEVEERADVVRNWLWENRPVPPAGDEAEEAFELDGEEERRVLEEEAARRAIDDVVWALDEALREGAVPLDAYLKKTRALWREQFFLLAMPKQLKEAP</sequence>
<dbReference type="PROSITE" id="PS51322">
    <property type="entry name" value="UEV"/>
    <property type="match status" value="1"/>
</dbReference>
<dbReference type="AlphaFoldDB" id="A0A1D1YCC6"/>
<dbReference type="GO" id="GO:0000813">
    <property type="term" value="C:ESCRT I complex"/>
    <property type="evidence" value="ECO:0007669"/>
    <property type="project" value="TreeGrafter"/>
</dbReference>
<proteinExistence type="inferred from homology"/>
<dbReference type="CDD" id="cd11685">
    <property type="entry name" value="UEV_TSG101-like"/>
    <property type="match status" value="1"/>
</dbReference>
<dbReference type="GO" id="GO:0043130">
    <property type="term" value="F:ubiquitin binding"/>
    <property type="evidence" value="ECO:0007669"/>
    <property type="project" value="TreeGrafter"/>
</dbReference>
<feature type="coiled-coil region" evidence="8">
    <location>
        <begin position="216"/>
        <end position="243"/>
    </location>
</feature>
<dbReference type="Gene3D" id="3.10.110.10">
    <property type="entry name" value="Ubiquitin Conjugating Enzyme"/>
    <property type="match status" value="1"/>
</dbReference>